<dbReference type="EMBL" id="LLXH01007443">
    <property type="protein sequence ID" value="PKC51548.1"/>
    <property type="molecule type" value="Genomic_DNA"/>
</dbReference>
<organism evidence="1 3">
    <name type="scientific">Rhizophagus irregularis</name>
    <dbReference type="NCBI Taxonomy" id="588596"/>
    <lineage>
        <taxon>Eukaryota</taxon>
        <taxon>Fungi</taxon>
        <taxon>Fungi incertae sedis</taxon>
        <taxon>Mucoromycota</taxon>
        <taxon>Glomeromycotina</taxon>
        <taxon>Glomeromycetes</taxon>
        <taxon>Glomerales</taxon>
        <taxon>Glomeraceae</taxon>
        <taxon>Rhizophagus</taxon>
    </lineage>
</organism>
<evidence type="ECO:0000313" key="2">
    <source>
        <dbReference type="EMBL" id="PKC53306.1"/>
    </source>
</evidence>
<reference evidence="1 3" key="1">
    <citation type="submission" date="2017-10" db="EMBL/GenBank/DDBJ databases">
        <title>Extensive intraspecific genome diversity in a model arbuscular mycorrhizal fungus.</title>
        <authorList>
            <person name="Chen E.C.H."/>
            <person name="Morin E."/>
            <person name="Baudet D."/>
            <person name="Noel J."/>
            <person name="Ndikumana S."/>
            <person name="Charron P."/>
            <person name="St-Onge C."/>
            <person name="Giorgi J."/>
            <person name="Grigoriev I.V."/>
            <person name="Roux C."/>
            <person name="Martin F.M."/>
            <person name="Corradi N."/>
        </authorList>
    </citation>
    <scope>NUCLEOTIDE SEQUENCE [LARGE SCALE GENOMIC DNA]</scope>
    <source>
        <strain evidence="1 3">A1</strain>
    </source>
</reference>
<dbReference type="EMBL" id="LLXH01004383">
    <property type="protein sequence ID" value="PKC53306.1"/>
    <property type="molecule type" value="Genomic_DNA"/>
</dbReference>
<comment type="caution">
    <text evidence="1">The sequence shown here is derived from an EMBL/GenBank/DDBJ whole genome shotgun (WGS) entry which is preliminary data.</text>
</comment>
<gene>
    <name evidence="2" type="ORF">RhiirA1_479560</name>
    <name evidence="1" type="ORF">RhiirA1_483509</name>
</gene>
<dbReference type="AlphaFoldDB" id="A0A2I1FP83"/>
<reference evidence="1 3" key="2">
    <citation type="submission" date="2017-10" db="EMBL/GenBank/DDBJ databases">
        <title>Genome analyses suggest a sexual origin of heterokaryosis in a supposedly ancient asexual fungus.</title>
        <authorList>
            <person name="Corradi N."/>
            <person name="Sedzielewska K."/>
            <person name="Noel J."/>
            <person name="Charron P."/>
            <person name="Farinelli L."/>
            <person name="Marton T."/>
            <person name="Kruger M."/>
            <person name="Pelin A."/>
            <person name="Brachmann A."/>
            <person name="Corradi N."/>
        </authorList>
    </citation>
    <scope>NUCLEOTIDE SEQUENCE [LARGE SCALE GENOMIC DNA]</scope>
    <source>
        <strain evidence="1 3">A1</strain>
    </source>
</reference>
<name>A0A2I1FP83_9GLOM</name>
<sequence length="70" mass="7733">FSGSFRFCGHWSRFFGSLGFAIKGSSALFGSAVKVLRLFFGSVKVLRLSQFCGQGSSALMGIIKYTRWLQ</sequence>
<evidence type="ECO:0000313" key="1">
    <source>
        <dbReference type="EMBL" id="PKC51548.1"/>
    </source>
</evidence>
<dbReference type="VEuPathDB" id="FungiDB:RhiirA1_483509"/>
<evidence type="ECO:0000313" key="3">
    <source>
        <dbReference type="Proteomes" id="UP000232688"/>
    </source>
</evidence>
<proteinExistence type="predicted"/>
<dbReference type="Proteomes" id="UP000232688">
    <property type="component" value="Unassembled WGS sequence"/>
</dbReference>
<dbReference type="VEuPathDB" id="FungiDB:FUN_018820"/>
<accession>A0A2I1FP83</accession>
<feature type="non-terminal residue" evidence="1">
    <location>
        <position position="1"/>
    </location>
</feature>
<dbReference type="VEuPathDB" id="FungiDB:RhiirA1_479560"/>
<dbReference type="OrthoDB" id="10292604at2759"/>
<protein>
    <submittedName>
        <fullName evidence="1">Uncharacterized protein</fullName>
    </submittedName>
</protein>